<comment type="caution">
    <text evidence="1">The sequence shown here is derived from an EMBL/GenBank/DDBJ whole genome shotgun (WGS) entry which is preliminary data.</text>
</comment>
<dbReference type="AlphaFoldDB" id="X1IMQ7"/>
<dbReference type="EMBL" id="BARU01025786">
    <property type="protein sequence ID" value="GAH70510.1"/>
    <property type="molecule type" value="Genomic_DNA"/>
</dbReference>
<gene>
    <name evidence="1" type="ORF">S03H2_41501</name>
</gene>
<name>X1IMQ7_9ZZZZ</name>
<sequence length="59" mass="6701">MGEKRARLRKGRADMPLTNVLTAMIEPKEQISLEEAKKMAAEEAAKEVEARWNKQKSTT</sequence>
<proteinExistence type="predicted"/>
<evidence type="ECO:0000313" key="1">
    <source>
        <dbReference type="EMBL" id="GAH70510.1"/>
    </source>
</evidence>
<accession>X1IMQ7</accession>
<organism evidence="1">
    <name type="scientific">marine sediment metagenome</name>
    <dbReference type="NCBI Taxonomy" id="412755"/>
    <lineage>
        <taxon>unclassified sequences</taxon>
        <taxon>metagenomes</taxon>
        <taxon>ecological metagenomes</taxon>
    </lineage>
</organism>
<protein>
    <submittedName>
        <fullName evidence="1">Uncharacterized protein</fullName>
    </submittedName>
</protein>
<reference evidence="1" key="1">
    <citation type="journal article" date="2014" name="Front. Microbiol.">
        <title>High frequency of phylogenetically diverse reductive dehalogenase-homologous genes in deep subseafloor sedimentary metagenomes.</title>
        <authorList>
            <person name="Kawai M."/>
            <person name="Futagami T."/>
            <person name="Toyoda A."/>
            <person name="Takaki Y."/>
            <person name="Nishi S."/>
            <person name="Hori S."/>
            <person name="Arai W."/>
            <person name="Tsubouchi T."/>
            <person name="Morono Y."/>
            <person name="Uchiyama I."/>
            <person name="Ito T."/>
            <person name="Fujiyama A."/>
            <person name="Inagaki F."/>
            <person name="Takami H."/>
        </authorList>
    </citation>
    <scope>NUCLEOTIDE SEQUENCE</scope>
    <source>
        <strain evidence="1">Expedition CK06-06</strain>
    </source>
</reference>